<sequence length="124" mass="13453">MKNPHRGGDAGGAAFPSLGGGYGGMSQKRSGRHGHRALAKAIAGVQSSEVAKVLVEEAEDPHSIAAVKRYVLRYVDEKRRPHRRKEGGKEEAEEEEGRCELTRVLGKEGELGIQWMPGGSTNYK</sequence>
<evidence type="ECO:0000256" key="1">
    <source>
        <dbReference type="SAM" id="MobiDB-lite"/>
    </source>
</evidence>
<reference evidence="2 3" key="1">
    <citation type="submission" date="2019-01" db="EMBL/GenBank/DDBJ databases">
        <title>Nuclear Genome Assembly of the Microalgal Biofuel strain Nannochloropsis salina CCMP1776.</title>
        <authorList>
            <person name="Hovde B."/>
        </authorList>
    </citation>
    <scope>NUCLEOTIDE SEQUENCE [LARGE SCALE GENOMIC DNA]</scope>
    <source>
        <strain evidence="2 3">CCMP1776</strain>
    </source>
</reference>
<feature type="region of interest" description="Disordered" evidence="1">
    <location>
        <begin position="79"/>
        <end position="98"/>
    </location>
</feature>
<feature type="region of interest" description="Disordered" evidence="1">
    <location>
        <begin position="1"/>
        <end position="36"/>
    </location>
</feature>
<organism evidence="2 3">
    <name type="scientific">Nannochloropsis salina CCMP1776</name>
    <dbReference type="NCBI Taxonomy" id="1027361"/>
    <lineage>
        <taxon>Eukaryota</taxon>
        <taxon>Sar</taxon>
        <taxon>Stramenopiles</taxon>
        <taxon>Ochrophyta</taxon>
        <taxon>Eustigmatophyceae</taxon>
        <taxon>Eustigmatales</taxon>
        <taxon>Monodopsidaceae</taxon>
        <taxon>Microchloropsis</taxon>
        <taxon>Microchloropsis salina</taxon>
    </lineage>
</organism>
<evidence type="ECO:0000313" key="3">
    <source>
        <dbReference type="Proteomes" id="UP000355283"/>
    </source>
</evidence>
<name>A0A4D9CXC3_9STRA</name>
<evidence type="ECO:0000313" key="2">
    <source>
        <dbReference type="EMBL" id="TFJ81168.1"/>
    </source>
</evidence>
<comment type="caution">
    <text evidence="2">The sequence shown here is derived from an EMBL/GenBank/DDBJ whole genome shotgun (WGS) entry which is preliminary data.</text>
</comment>
<proteinExistence type="predicted"/>
<dbReference type="EMBL" id="SDOX01000140">
    <property type="protein sequence ID" value="TFJ81168.1"/>
    <property type="molecule type" value="Genomic_DNA"/>
</dbReference>
<protein>
    <submittedName>
        <fullName evidence="2">Uncharacterized protein</fullName>
    </submittedName>
</protein>
<keyword evidence="3" id="KW-1185">Reference proteome</keyword>
<gene>
    <name evidence="2" type="ORF">NSK_007510</name>
</gene>
<dbReference type="AlphaFoldDB" id="A0A4D9CXC3"/>
<dbReference type="Proteomes" id="UP000355283">
    <property type="component" value="Unassembled WGS sequence"/>
</dbReference>
<dbReference type="OrthoDB" id="10583387at2759"/>
<accession>A0A4D9CXC3</accession>